<accession>A0ABQ6YW66</accession>
<dbReference type="SUPFAM" id="SSF57884">
    <property type="entry name" value="Ada DNA repair protein, N-terminal domain (N-Ada 10)"/>
    <property type="match status" value="1"/>
</dbReference>
<evidence type="ECO:0000259" key="3">
    <source>
        <dbReference type="Pfam" id="PF13930"/>
    </source>
</evidence>
<name>A0ABQ6YW66_9ENTE</name>
<dbReference type="InterPro" id="IPR044927">
    <property type="entry name" value="Endonuclea_NS_2"/>
</dbReference>
<feature type="domain" description="Type VII secretion system protein EssD-like" evidence="3">
    <location>
        <begin position="137"/>
        <end position="270"/>
    </location>
</feature>
<proteinExistence type="predicted"/>
<evidence type="ECO:0000256" key="1">
    <source>
        <dbReference type="SAM" id="MobiDB-lite"/>
    </source>
</evidence>
<feature type="compositionally biased region" description="Basic and acidic residues" evidence="1">
    <location>
        <begin position="76"/>
        <end position="101"/>
    </location>
</feature>
<sequence length="443" mass="50017">MENLFVILFLVSLGGLGYGTVRSIIHLIKKDKQRRKDNKRLIISSALALVISFVGVGITAPSPPADVKESTTVSSKQEDTKKVENDKKKQEALKKEQEQNNQELKKLRTELATIEYKDTQTIEVNDNVPLFTKADLSVKKGSWETYGDLDELNRATSAEAMLNHDLMPTEKRGDISNVEPTGWKNKKLNKGYLYNRSHLIGFALSGENDNWKNLITGTAQLNNPEMLRHEMDIKTYLEENDDHYVRYSVTPIFKDDELLARGVHLMAQSVNDDTIKFNVFIFNIQDGVTLNYADGSSETDEEKAAKKQKEEQRIADEKAKAEQEKQRIADEEAKAEQEKQRIADEEAKAEQERQRIAAERAEQERIEAEQAEANRLAEEQATQQQSAANNPYSDANGNGLIKGSSSGIYHVPGSTYYDRTTNPVAWFSSIEEAEAAGYRPPKR</sequence>
<evidence type="ECO:0000256" key="2">
    <source>
        <dbReference type="SAM" id="Phobius"/>
    </source>
</evidence>
<dbReference type="EMBL" id="MAEL01000054">
    <property type="protein sequence ID" value="KAF1301939.1"/>
    <property type="molecule type" value="Genomic_DNA"/>
</dbReference>
<organism evidence="4 5">
    <name type="scientific">Candidatus Enterococcus willemsii</name>
    <dbReference type="NCBI Taxonomy" id="1857215"/>
    <lineage>
        <taxon>Bacteria</taxon>
        <taxon>Bacillati</taxon>
        <taxon>Bacillota</taxon>
        <taxon>Bacilli</taxon>
        <taxon>Lactobacillales</taxon>
        <taxon>Enterococcaceae</taxon>
        <taxon>Enterococcus</taxon>
    </lineage>
</organism>
<feature type="region of interest" description="Disordered" evidence="1">
    <location>
        <begin position="63"/>
        <end position="101"/>
    </location>
</feature>
<keyword evidence="2" id="KW-0472">Membrane</keyword>
<dbReference type="InterPro" id="IPR035451">
    <property type="entry name" value="Ada-like_dom_sf"/>
</dbReference>
<keyword evidence="2" id="KW-0812">Transmembrane</keyword>
<dbReference type="Pfam" id="PF13930">
    <property type="entry name" value="Endonuclea_NS_2"/>
    <property type="match status" value="1"/>
</dbReference>
<feature type="compositionally biased region" description="Low complexity" evidence="1">
    <location>
        <begin position="379"/>
        <end position="388"/>
    </location>
</feature>
<reference evidence="4 5" key="1">
    <citation type="submission" date="2016-06" db="EMBL/GenBank/DDBJ databases">
        <title>Four novel species of enterococci isolated from chicken manure.</title>
        <authorList>
            <person name="Van Tyne D."/>
        </authorList>
    </citation>
    <scope>NUCLEOTIDE SEQUENCE [LARGE SCALE GENOMIC DNA]</scope>
    <source>
        <strain evidence="4 5">CU12B</strain>
    </source>
</reference>
<feature type="transmembrane region" description="Helical" evidence="2">
    <location>
        <begin position="6"/>
        <end position="28"/>
    </location>
</feature>
<feature type="transmembrane region" description="Helical" evidence="2">
    <location>
        <begin position="40"/>
        <end position="60"/>
    </location>
</feature>
<dbReference type="Gene3D" id="3.40.10.10">
    <property type="entry name" value="DNA Methylphosphotriester Repair Domain"/>
    <property type="match status" value="1"/>
</dbReference>
<comment type="caution">
    <text evidence="4">The sequence shown here is derived from an EMBL/GenBank/DDBJ whole genome shotgun (WGS) entry which is preliminary data.</text>
</comment>
<evidence type="ECO:0000313" key="4">
    <source>
        <dbReference type="EMBL" id="KAF1301939.1"/>
    </source>
</evidence>
<keyword evidence="2" id="KW-1133">Transmembrane helix</keyword>
<feature type="compositionally biased region" description="Basic and acidic residues" evidence="1">
    <location>
        <begin position="302"/>
        <end position="368"/>
    </location>
</feature>
<dbReference type="RefSeq" id="WP_161902919.1">
    <property type="nucleotide sequence ID" value="NZ_MAEL01000054.1"/>
</dbReference>
<protein>
    <recommendedName>
        <fullName evidence="3">Type VII secretion system protein EssD-like domain-containing protein</fullName>
    </recommendedName>
</protein>
<evidence type="ECO:0000313" key="5">
    <source>
        <dbReference type="Proteomes" id="UP000782705"/>
    </source>
</evidence>
<keyword evidence="5" id="KW-1185">Reference proteome</keyword>
<dbReference type="Proteomes" id="UP000782705">
    <property type="component" value="Unassembled WGS sequence"/>
</dbReference>
<feature type="region of interest" description="Disordered" evidence="1">
    <location>
        <begin position="295"/>
        <end position="399"/>
    </location>
</feature>
<gene>
    <name evidence="4" type="ORF">BAU17_00800</name>
</gene>
<dbReference type="InterPro" id="IPR044929">
    <property type="entry name" value="DNA/RNA_non-sp_Endonuclease_sf"/>
</dbReference>
<dbReference type="Gene3D" id="3.40.570.10">
    <property type="entry name" value="Extracellular Endonuclease, subunit A"/>
    <property type="match status" value="1"/>
</dbReference>